<protein>
    <submittedName>
        <fullName evidence="1">Uncharacterized protein</fullName>
    </submittedName>
</protein>
<dbReference type="EMBL" id="KB743529">
    <property type="protein sequence ID" value="EOA98244.1"/>
    <property type="molecule type" value="Genomic_DNA"/>
</dbReference>
<accession>R0L9V5</accession>
<evidence type="ECO:0000313" key="2">
    <source>
        <dbReference type="Proteomes" id="UP000296049"/>
    </source>
</evidence>
<keyword evidence="2" id="KW-1185">Reference proteome</keyword>
<reference evidence="2" key="1">
    <citation type="journal article" date="2013" name="Nat. Genet.">
        <title>The duck genome and transcriptome provide insight into an avian influenza virus reservoir species.</title>
        <authorList>
            <person name="Huang Y."/>
            <person name="Li Y."/>
            <person name="Burt D.W."/>
            <person name="Chen H."/>
            <person name="Zhang Y."/>
            <person name="Qian W."/>
            <person name="Kim H."/>
            <person name="Gan S."/>
            <person name="Zhao Y."/>
            <person name="Li J."/>
            <person name="Yi K."/>
            <person name="Feng H."/>
            <person name="Zhu P."/>
            <person name="Li B."/>
            <person name="Liu Q."/>
            <person name="Fairley S."/>
            <person name="Magor K.E."/>
            <person name="Du Z."/>
            <person name="Hu X."/>
            <person name="Goodman L."/>
            <person name="Tafer H."/>
            <person name="Vignal A."/>
            <person name="Lee T."/>
            <person name="Kim K.W."/>
            <person name="Sheng Z."/>
            <person name="An Y."/>
            <person name="Searle S."/>
            <person name="Herrero J."/>
            <person name="Groenen M.A."/>
            <person name="Crooijmans R.P."/>
            <person name="Faraut T."/>
            <person name="Cai Q."/>
            <person name="Webster R.G."/>
            <person name="Aldridge J.R."/>
            <person name="Warren W.C."/>
            <person name="Bartschat S."/>
            <person name="Kehr S."/>
            <person name="Marz M."/>
            <person name="Stadler P.F."/>
            <person name="Smith J."/>
            <person name="Kraus R.H."/>
            <person name="Zhao Y."/>
            <person name="Ren L."/>
            <person name="Fei J."/>
            <person name="Morisson M."/>
            <person name="Kaiser P."/>
            <person name="Griffin D.K."/>
            <person name="Rao M."/>
            <person name="Pitel F."/>
            <person name="Wang J."/>
            <person name="Li N."/>
        </authorList>
    </citation>
    <scope>NUCLEOTIDE SEQUENCE [LARGE SCALE GENOMIC DNA]</scope>
</reference>
<evidence type="ECO:0000313" key="1">
    <source>
        <dbReference type="EMBL" id="EOA98244.1"/>
    </source>
</evidence>
<gene>
    <name evidence="1" type="ORF">Anapl_10744</name>
</gene>
<sequence length="983" mass="107271">MIRYNAVQEQNAFPPTVPHVSPPFVYTDKGGDSNAALTDLLLATSPANHTRKEDTLFSHSYAPQLWAPRGANSWLALPNSRSPKQGCAGEPSLSLMEQKTLWEKPNTEGQAKEISPSCNADAVGEEGLASSGKKNGVKSRCVHAHIRTPTSREDGGFALAFSPGFRRFGSGVGKRHHEDSGALPMLRGLCSQSSSSCNNRALLSRPALMAGPWGSRADGITPPLRSQAAKPITPTQMKANSKAGLDGDGLFPEHVRGASEQTASFVPAALHPGHTGLCELRACWQPKGYLHGRRNCLRDSQDRQEDDGPTAFILNSQPKRLRGTVCVLGVVTDVTAGSTVASFTASLNDTVQHSSFLLQPFSHAAKSKLRTAEFPRPSAAESLTLTAVLAAARAAGRITVSSSLAASLRAWSALTFPQKLSRAGNVDLVLPITGGTARLPKQLCKGHFQKPEKHDQKLLNSRKASLQTELGYPDQAQTLVNSSSDTIIEQGTGLEGQLRGWKAAQVISGSRAQGKLKIQSHFPARLGKDKQIKCCFKFTGKKSSCLYMTQKQVNKFCQPTACHASRIPCMAPLFGYTAFLVRFPAGEPLQTENQILRADLRATTYTCLSAAVRNKGKRRGQRQYVFSRSSDFEKGSTSSDTKHTFGSNMQSSFTSSLYSSLYQNIQIFGLFCASLSPERWLSCTAAAAAAAATYEHAFCQPNHRKKRSPTLKLLRKSYSKLTLCDSPSTCLLKRLQAASMFAAKRASLQTQLGPSNDNITPQPGKVKVLKEQQRALMKHEKDHKMSQGAIWKSAASLEIDGSMTSLYMGLTLFICVEIKLRINSLGFTEDPCCREEGGLITEKVSGLEIWKRKAKRRCDNSSPCLPAKRWQQLHRELISSGSNMDRGAHSEKYRQAGEGCSGSASTAHRVCHVRVCVRTRVQRQANSKYCPTKNCIYLGSDPATPAASLQNLVQPKHFYSYITDCNIKQIHTKSRPYFTSLDK</sequence>
<dbReference type="AlphaFoldDB" id="R0L9V5"/>
<dbReference type="Proteomes" id="UP000296049">
    <property type="component" value="Unassembled WGS sequence"/>
</dbReference>
<proteinExistence type="predicted"/>
<name>R0L9V5_ANAPL</name>
<organism evidence="1 2">
    <name type="scientific">Anas platyrhynchos</name>
    <name type="common">Mallard</name>
    <name type="synonym">Anas boschas</name>
    <dbReference type="NCBI Taxonomy" id="8839"/>
    <lineage>
        <taxon>Eukaryota</taxon>
        <taxon>Metazoa</taxon>
        <taxon>Chordata</taxon>
        <taxon>Craniata</taxon>
        <taxon>Vertebrata</taxon>
        <taxon>Euteleostomi</taxon>
        <taxon>Archelosauria</taxon>
        <taxon>Archosauria</taxon>
        <taxon>Dinosauria</taxon>
        <taxon>Saurischia</taxon>
        <taxon>Theropoda</taxon>
        <taxon>Coelurosauria</taxon>
        <taxon>Aves</taxon>
        <taxon>Neognathae</taxon>
        <taxon>Galloanserae</taxon>
        <taxon>Anseriformes</taxon>
        <taxon>Anatidae</taxon>
        <taxon>Anatinae</taxon>
        <taxon>Anas</taxon>
    </lineage>
</organism>